<dbReference type="GO" id="GO:0016020">
    <property type="term" value="C:membrane"/>
    <property type="evidence" value="ECO:0007669"/>
    <property type="project" value="UniProtKB-SubCell"/>
</dbReference>
<feature type="transmembrane region" description="Helical" evidence="7">
    <location>
        <begin position="620"/>
        <end position="639"/>
    </location>
</feature>
<evidence type="ECO:0000256" key="7">
    <source>
        <dbReference type="SAM" id="Phobius"/>
    </source>
</evidence>
<feature type="transmembrane region" description="Helical" evidence="7">
    <location>
        <begin position="716"/>
        <end position="736"/>
    </location>
</feature>
<feature type="transmembrane region" description="Helical" evidence="7">
    <location>
        <begin position="651"/>
        <end position="672"/>
    </location>
</feature>
<comment type="similarity">
    <text evidence="2">Belongs to the major facilitator superfamily. Sugar transporter (TC 2.A.1.1) family.</text>
</comment>
<dbReference type="GO" id="GO:0022857">
    <property type="term" value="F:transmembrane transporter activity"/>
    <property type="evidence" value="ECO:0007669"/>
    <property type="project" value="InterPro"/>
</dbReference>
<feature type="transmembrane region" description="Helical" evidence="7">
    <location>
        <begin position="442"/>
        <end position="465"/>
    </location>
</feature>
<feature type="transmembrane region" description="Helical" evidence="7">
    <location>
        <begin position="355"/>
        <end position="373"/>
    </location>
</feature>
<dbReference type="InterPro" id="IPR003663">
    <property type="entry name" value="Sugar/inositol_transpt"/>
</dbReference>
<dbReference type="OrthoDB" id="5290825at2759"/>
<evidence type="ECO:0000256" key="4">
    <source>
        <dbReference type="ARBA" id="ARBA00022692"/>
    </source>
</evidence>
<feature type="transmembrane region" description="Helical" evidence="7">
    <location>
        <begin position="322"/>
        <end position="343"/>
    </location>
</feature>
<evidence type="ECO:0000259" key="8">
    <source>
        <dbReference type="PROSITE" id="PS50850"/>
    </source>
</evidence>
<evidence type="ECO:0000256" key="1">
    <source>
        <dbReference type="ARBA" id="ARBA00004141"/>
    </source>
</evidence>
<accession>A0A1S8BHE2</accession>
<reference evidence="9 10" key="1">
    <citation type="submission" date="2017-01" db="EMBL/GenBank/DDBJ databases">
        <title>Draft genome sequence of Diplodia seriata F98.1, a fungal species involved in grapevine trunk diseases.</title>
        <authorList>
            <person name="Robert-Siegwald G."/>
            <person name="Vallet J."/>
            <person name="Abou-Mansour E."/>
            <person name="Xu J."/>
            <person name="Rey P."/>
            <person name="Bertsch C."/>
            <person name="Rego C."/>
            <person name="Larignon P."/>
            <person name="Fontaine F."/>
            <person name="Lebrun M.-H."/>
        </authorList>
    </citation>
    <scope>NUCLEOTIDE SEQUENCE [LARGE SCALE GENOMIC DNA]</scope>
    <source>
        <strain evidence="9 10">F98.1</strain>
    </source>
</reference>
<dbReference type="PANTHER" id="PTHR48020:SF4">
    <property type="entry name" value="SYMPORT, PUTATIVE (AFU_ORTHOLOGUE AFUA_3G11790)-RELATED"/>
    <property type="match status" value="1"/>
</dbReference>
<evidence type="ECO:0000256" key="3">
    <source>
        <dbReference type="ARBA" id="ARBA00022448"/>
    </source>
</evidence>
<dbReference type="PROSITE" id="PS50850">
    <property type="entry name" value="MFS"/>
    <property type="match status" value="1"/>
</dbReference>
<keyword evidence="3" id="KW-0813">Transport</keyword>
<keyword evidence="6 7" id="KW-0472">Membrane</keyword>
<evidence type="ECO:0000256" key="6">
    <source>
        <dbReference type="ARBA" id="ARBA00023136"/>
    </source>
</evidence>
<comment type="subcellular location">
    <subcellularLocation>
        <location evidence="1">Membrane</location>
        <topology evidence="1">Multi-pass membrane protein</topology>
    </subcellularLocation>
</comment>
<feature type="transmembrane region" description="Helical" evidence="7">
    <location>
        <begin position="170"/>
        <end position="191"/>
    </location>
</feature>
<dbReference type="InterPro" id="IPR050814">
    <property type="entry name" value="Myo-inositol_Transporter"/>
</dbReference>
<dbReference type="Pfam" id="PF07690">
    <property type="entry name" value="MFS_1"/>
    <property type="match status" value="1"/>
</dbReference>
<dbReference type="InterPro" id="IPR020846">
    <property type="entry name" value="MFS_dom"/>
</dbReference>
<feature type="transmembrane region" description="Helical" evidence="7">
    <location>
        <begin position="278"/>
        <end position="295"/>
    </location>
</feature>
<organism evidence="9 10">
    <name type="scientific">Diplodia seriata</name>
    <dbReference type="NCBI Taxonomy" id="420778"/>
    <lineage>
        <taxon>Eukaryota</taxon>
        <taxon>Fungi</taxon>
        <taxon>Dikarya</taxon>
        <taxon>Ascomycota</taxon>
        <taxon>Pezizomycotina</taxon>
        <taxon>Dothideomycetes</taxon>
        <taxon>Dothideomycetes incertae sedis</taxon>
        <taxon>Botryosphaeriales</taxon>
        <taxon>Botryosphaeriaceae</taxon>
        <taxon>Diplodia</taxon>
    </lineage>
</organism>
<dbReference type="Gene3D" id="1.20.1250.20">
    <property type="entry name" value="MFS general substrate transporter like domains"/>
    <property type="match status" value="2"/>
</dbReference>
<dbReference type="PROSITE" id="PS00217">
    <property type="entry name" value="SUGAR_TRANSPORT_2"/>
    <property type="match status" value="1"/>
</dbReference>
<feature type="transmembrane region" description="Helical" evidence="7">
    <location>
        <begin position="110"/>
        <end position="128"/>
    </location>
</feature>
<feature type="transmembrane region" description="Helical" evidence="7">
    <location>
        <begin position="140"/>
        <end position="164"/>
    </location>
</feature>
<dbReference type="EMBL" id="MSZU01000077">
    <property type="protein sequence ID" value="OMP86845.1"/>
    <property type="molecule type" value="Genomic_DNA"/>
</dbReference>
<dbReference type="Pfam" id="PF00083">
    <property type="entry name" value="Sugar_tr"/>
    <property type="match status" value="2"/>
</dbReference>
<dbReference type="GO" id="GO:0015791">
    <property type="term" value="P:polyol transmembrane transport"/>
    <property type="evidence" value="ECO:0007669"/>
    <property type="project" value="UniProtKB-ARBA"/>
</dbReference>
<dbReference type="InterPro" id="IPR005828">
    <property type="entry name" value="MFS_sugar_transport-like"/>
</dbReference>
<dbReference type="GO" id="GO:0015798">
    <property type="term" value="P:myo-inositol transport"/>
    <property type="evidence" value="ECO:0007669"/>
    <property type="project" value="UniProtKB-ARBA"/>
</dbReference>
<dbReference type="Proteomes" id="UP000190776">
    <property type="component" value="Unassembled WGS sequence"/>
</dbReference>
<dbReference type="AlphaFoldDB" id="A0A1S8BHE2"/>
<protein>
    <submittedName>
        <fullName evidence="9">Polyol transporter 5</fullName>
    </submittedName>
</protein>
<keyword evidence="5 7" id="KW-1133">Transmembrane helix</keyword>
<keyword evidence="4 7" id="KW-0812">Transmembrane</keyword>
<evidence type="ECO:0000256" key="2">
    <source>
        <dbReference type="ARBA" id="ARBA00010992"/>
    </source>
</evidence>
<evidence type="ECO:0000313" key="9">
    <source>
        <dbReference type="EMBL" id="OMP86845.1"/>
    </source>
</evidence>
<feature type="transmembrane region" description="Helical" evidence="7">
    <location>
        <begin position="679"/>
        <end position="696"/>
    </location>
</feature>
<feature type="domain" description="Major facilitator superfamily (MFS) profile" evidence="8">
    <location>
        <begin position="282"/>
        <end position="771"/>
    </location>
</feature>
<evidence type="ECO:0000256" key="5">
    <source>
        <dbReference type="ARBA" id="ARBA00022989"/>
    </source>
</evidence>
<sequence length="822" mass="91723">MAGTVDDEKAGEDRKEAMQALAHHSTLLDDGAAHLPPEHREYLLQRHGTLALDPLPSADPADPYNWPSWKKNANLVLVAFHAMMTTFIAAGIIPAFEAISEDLGCSLQRASYLTSMQIAVLGYAPLFWKPVSYRYGRRPVWLLSTVGAAVCNVGCAVSHSYAAMAACRCLVSFFISPAIAIGSGVVVETFFKKDRGRHMGVWTIENPLDNLTLEELEEQVAAFRLKYGLANFVDEELLQKGARVAQSGRTFEAIEELTPEELQALRDEHTRLFKQPPAFWITICCTCIAAALQGWDQTGSNGANLEWPAAFDLNPNTVTGDVWILGVVNAAPYFAASMLGCWISDPLNNYTGRRGTIFFSAVFCFSSVIGAAFTQNWVQLFFCRCLLGIGMGSKAATVPVYAAENSPAFFRGSFVMSWQLWVAFGIFLGFSANLAVYQVPRIGWRLQLGSAFIPAIPLLILIWWAPESPRWYIKKNCYPQAYNSLLRLRNVPLQAARDLYYMHVQIELENRMLAAEQAARDGRRPGEEEATVSRTPVARDLYKAKMYVRRFVQLFTIARVRRATLASTTVMLAQQMCGINVSFLAQLRRRLRSGGANASKIVIFYSATLFVDAKADTRTALLVSWGFGLANFVFALPAVHQIDTLGRRTLLLITFPGMALTLLAAGFCFYIPDTNEARLDLITFFLFLFAVFYSPGEGPVPFTYSSEAFPLSHREVGMSWAVATNLFWAAILNTVFPRLTDALGNTGALGLFAGLNVLAFVMIFLWVPETKQRTLEELDSIFKASTRKHMRYQVTVTLPWLWKRYVLLQKGAERESFYVSRR</sequence>
<feature type="transmembrane region" description="Helical" evidence="7">
    <location>
        <begin position="414"/>
        <end position="436"/>
    </location>
</feature>
<feature type="transmembrane region" description="Helical" evidence="7">
    <location>
        <begin position="75"/>
        <end position="98"/>
    </location>
</feature>
<dbReference type="SUPFAM" id="SSF103473">
    <property type="entry name" value="MFS general substrate transporter"/>
    <property type="match status" value="2"/>
</dbReference>
<dbReference type="PRINTS" id="PR00171">
    <property type="entry name" value="SUGRTRNSPORT"/>
</dbReference>
<feature type="transmembrane region" description="Helical" evidence="7">
    <location>
        <begin position="748"/>
        <end position="767"/>
    </location>
</feature>
<gene>
    <name evidence="9" type="ORF">BK809_0000520</name>
</gene>
<comment type="caution">
    <text evidence="9">The sequence shown here is derived from an EMBL/GenBank/DDBJ whole genome shotgun (WGS) entry which is preliminary data.</text>
</comment>
<name>A0A1S8BHE2_9PEZI</name>
<dbReference type="InterPro" id="IPR005829">
    <property type="entry name" value="Sugar_transporter_CS"/>
</dbReference>
<proteinExistence type="inferred from homology"/>
<dbReference type="PANTHER" id="PTHR48020">
    <property type="entry name" value="PROTON MYO-INOSITOL COTRANSPORTER"/>
    <property type="match status" value="1"/>
</dbReference>
<dbReference type="InterPro" id="IPR011701">
    <property type="entry name" value="MFS"/>
</dbReference>
<dbReference type="InterPro" id="IPR036259">
    <property type="entry name" value="MFS_trans_sf"/>
</dbReference>
<evidence type="ECO:0000313" key="10">
    <source>
        <dbReference type="Proteomes" id="UP000190776"/>
    </source>
</evidence>